<dbReference type="EMBL" id="BLJY01000013">
    <property type="protein sequence ID" value="GFF20986.1"/>
    <property type="molecule type" value="Genomic_DNA"/>
</dbReference>
<reference evidence="3 4" key="1">
    <citation type="submission" date="2020-01" db="EMBL/GenBank/DDBJ databases">
        <title>Aspergillus terreus IFO 6365 whole genome shotgun sequence.</title>
        <authorList>
            <person name="Kanamasa S."/>
            <person name="Takahashi H."/>
        </authorList>
    </citation>
    <scope>NUCLEOTIDE SEQUENCE [LARGE SCALE GENOMIC DNA]</scope>
    <source>
        <strain evidence="3 4">IFO 6365</strain>
    </source>
</reference>
<name>A0A5M3ZGK5_ASPTE</name>
<evidence type="ECO:0000313" key="3">
    <source>
        <dbReference type="EMBL" id="GFF20986.1"/>
    </source>
</evidence>
<evidence type="ECO:0000256" key="1">
    <source>
        <dbReference type="SAM" id="MobiDB-lite"/>
    </source>
</evidence>
<feature type="region of interest" description="Disordered" evidence="1">
    <location>
        <begin position="86"/>
        <end position="121"/>
    </location>
</feature>
<proteinExistence type="predicted"/>
<feature type="chain" id="PRO_5043803439" evidence="2">
    <location>
        <begin position="22"/>
        <end position="220"/>
    </location>
</feature>
<comment type="caution">
    <text evidence="3">The sequence shown here is derived from an EMBL/GenBank/DDBJ whole genome shotgun (WGS) entry which is preliminary data.</text>
</comment>
<feature type="region of interest" description="Disordered" evidence="1">
    <location>
        <begin position="138"/>
        <end position="202"/>
    </location>
</feature>
<evidence type="ECO:0000313" key="4">
    <source>
        <dbReference type="Proteomes" id="UP000452235"/>
    </source>
</evidence>
<dbReference type="VEuPathDB" id="FungiDB:ATEG_09813"/>
<feature type="compositionally biased region" description="Basic and acidic residues" evidence="1">
    <location>
        <begin position="107"/>
        <end position="119"/>
    </location>
</feature>
<protein>
    <submittedName>
        <fullName evidence="3">GPI anchored protein</fullName>
    </submittedName>
</protein>
<feature type="compositionally biased region" description="Low complexity" evidence="1">
    <location>
        <begin position="138"/>
        <end position="161"/>
    </location>
</feature>
<gene>
    <name evidence="3" type="ORF">ATEIFO6365_0013032000</name>
</gene>
<organism evidence="3 4">
    <name type="scientific">Aspergillus terreus</name>
    <dbReference type="NCBI Taxonomy" id="33178"/>
    <lineage>
        <taxon>Eukaryota</taxon>
        <taxon>Fungi</taxon>
        <taxon>Dikarya</taxon>
        <taxon>Ascomycota</taxon>
        <taxon>Pezizomycotina</taxon>
        <taxon>Eurotiomycetes</taxon>
        <taxon>Eurotiomycetidae</taxon>
        <taxon>Eurotiales</taxon>
        <taxon>Aspergillaceae</taxon>
        <taxon>Aspergillus</taxon>
        <taxon>Aspergillus subgen. Circumdati</taxon>
    </lineage>
</organism>
<keyword evidence="2" id="KW-0732">Signal</keyword>
<feature type="compositionally biased region" description="Low complexity" evidence="1">
    <location>
        <begin position="169"/>
        <end position="188"/>
    </location>
</feature>
<feature type="signal peptide" evidence="2">
    <location>
        <begin position="1"/>
        <end position="21"/>
    </location>
</feature>
<dbReference type="OrthoDB" id="4843554at2759"/>
<evidence type="ECO:0000256" key="2">
    <source>
        <dbReference type="SAM" id="SignalP"/>
    </source>
</evidence>
<sequence length="220" mass="22635">MRVHQLLALSGLMLMSNVAAGAKLEHDDVPNRCWNVCGPVVDIANKCDGMHHDNDSAEIKCICDWNQAPSLVPLCEACIAEYRSSNNTTSTHDHDNDDDHDDDNDTDRDNDRNDPHDNDAYDILTSCKLSTTSYNPSAATSALSSTGTSPSTADATATSTGSGSGSSSGSGSTSGSNSGSGSTTSSGSNAQTTDNAAPAASVPKAATMAAVMGLGFLAWL</sequence>
<keyword evidence="4" id="KW-1185">Reference proteome</keyword>
<dbReference type="AlphaFoldDB" id="A0A5M3ZGK5"/>
<accession>A0A5M3ZGK5</accession>
<dbReference type="Proteomes" id="UP000452235">
    <property type="component" value="Unassembled WGS sequence"/>
</dbReference>